<dbReference type="Proteomes" id="UP000008148">
    <property type="component" value="Chromosome"/>
</dbReference>
<dbReference type="Gene3D" id="1.10.443.10">
    <property type="entry name" value="Intergrase catalytic core"/>
    <property type="match status" value="1"/>
</dbReference>
<dbReference type="InterPro" id="IPR013762">
    <property type="entry name" value="Integrase-like_cat_sf"/>
</dbReference>
<dbReference type="SUPFAM" id="SSF56349">
    <property type="entry name" value="DNA breaking-rejoining enzymes"/>
    <property type="match status" value="1"/>
</dbReference>
<gene>
    <name evidence="2" type="ordered locus">CKO_03961</name>
</gene>
<dbReference type="AlphaFoldDB" id="A8ANH0"/>
<dbReference type="GO" id="GO:0006310">
    <property type="term" value="P:DNA recombination"/>
    <property type="evidence" value="ECO:0007669"/>
    <property type="project" value="UniProtKB-KW"/>
</dbReference>
<protein>
    <recommendedName>
        <fullName evidence="4">DNA-binding protein</fullName>
    </recommendedName>
</protein>
<keyword evidence="3" id="KW-1185">Reference proteome</keyword>
<accession>A8ANH0</accession>
<dbReference type="GO" id="GO:0003677">
    <property type="term" value="F:DNA binding"/>
    <property type="evidence" value="ECO:0007669"/>
    <property type="project" value="InterPro"/>
</dbReference>
<proteinExistence type="predicted"/>
<dbReference type="KEGG" id="cko:CKO_03961"/>
<evidence type="ECO:0000256" key="1">
    <source>
        <dbReference type="ARBA" id="ARBA00023172"/>
    </source>
</evidence>
<dbReference type="HOGENOM" id="CLU_028266_1_0_6"/>
<reference evidence="2 3" key="1">
    <citation type="submission" date="2007-08" db="EMBL/GenBank/DDBJ databases">
        <authorList>
            <consortium name="The Citrobacter koseri Genome Sequencing Project"/>
            <person name="McClelland M."/>
            <person name="Sanderson E.K."/>
            <person name="Porwollik S."/>
            <person name="Spieth J."/>
            <person name="Clifton W.S."/>
            <person name="Latreille P."/>
            <person name="Courtney L."/>
            <person name="Wang C."/>
            <person name="Pepin K."/>
            <person name="Bhonagiri V."/>
            <person name="Nash W."/>
            <person name="Johnson M."/>
            <person name="Thiruvilangam P."/>
            <person name="Wilson R."/>
        </authorList>
    </citation>
    <scope>NUCLEOTIDE SEQUENCE [LARGE SCALE GENOMIC DNA]</scope>
    <source>
        <strain evidence="3">ATCC BAA-895 / CDC 4225-83 / SGSC4696</strain>
    </source>
</reference>
<evidence type="ECO:0000313" key="3">
    <source>
        <dbReference type="Proteomes" id="UP000008148"/>
    </source>
</evidence>
<organism evidence="2 3">
    <name type="scientific">Citrobacter koseri (strain ATCC BAA-895 / CDC 4225-83 / SGSC4696)</name>
    <dbReference type="NCBI Taxonomy" id="290338"/>
    <lineage>
        <taxon>Bacteria</taxon>
        <taxon>Pseudomonadati</taxon>
        <taxon>Pseudomonadota</taxon>
        <taxon>Gammaproteobacteria</taxon>
        <taxon>Enterobacterales</taxon>
        <taxon>Enterobacteriaceae</taxon>
        <taxon>Citrobacter</taxon>
    </lineage>
</organism>
<keyword evidence="1" id="KW-0233">DNA recombination</keyword>
<sequence length="555" mass="64481">MILSIVFSNKGEIMIFNYKNMIDDFITTNKALAKKCDDFKWDNSSWGGGITFFSGIKVRRGSKSKELMDPNISEFAKSYIWHECLYDIPVAFRMLRLFRVLEIAIRRIKNEVNISNIDNKVLDEVMIISHANFAISTSYKIYLDLKTLCSFMSKHKMLSESITRWSYPFETHDIYKSTTMDSILNLSHQRKLPDERVIDFIGRIFTSNPVDERDIFTSSIFALLICAPSRISEIMLLEDDCEVIIEDSNGTLRYGLRFFSLKGFGYNTKWIPDCMVPVASKAIMRLKKLTGNARVVSQLIKAGEFNLYESLNRSAFECLTIEDLHKLGFVINQSTVCQENLKFLSSVRAGIVSVKAFWIYLKRKNTNSKQKSKKYHLDNYVSLLSINNNLLNSNKGADIFTTVKATSNDFRTDFRNDNVNNIFHRHVNFNGESTDFSFHSHQIRHLINTLAQRSMLSEIQIAQWSGRKSVKQNAVYDHMSHDELSELSRKILRRDILEEAKNSKISFYEESIIMDSIKDKFEKLELKIQNSDPVKRKYILEKIKELRLKVERILM</sequence>
<evidence type="ECO:0008006" key="4">
    <source>
        <dbReference type="Google" id="ProtNLM"/>
    </source>
</evidence>
<dbReference type="GO" id="GO:0015074">
    <property type="term" value="P:DNA integration"/>
    <property type="evidence" value="ECO:0007669"/>
    <property type="project" value="InterPro"/>
</dbReference>
<dbReference type="EMBL" id="CP000822">
    <property type="protein sequence ID" value="ABV15033.1"/>
    <property type="molecule type" value="Genomic_DNA"/>
</dbReference>
<dbReference type="STRING" id="290338.CKO_03961"/>
<name>A8ANH0_CITK8</name>
<dbReference type="InterPro" id="IPR011010">
    <property type="entry name" value="DNA_brk_join_enz"/>
</dbReference>
<evidence type="ECO:0000313" key="2">
    <source>
        <dbReference type="EMBL" id="ABV15033.1"/>
    </source>
</evidence>